<evidence type="ECO:0000313" key="4">
    <source>
        <dbReference type="Proteomes" id="UP000215027"/>
    </source>
</evidence>
<dbReference type="CDD" id="cd05008">
    <property type="entry name" value="SIS_GlmS_GlmD_1"/>
    <property type="match status" value="1"/>
</dbReference>
<reference evidence="3" key="1">
    <citation type="submission" date="2016-01" db="EMBL/GenBank/DDBJ databases">
        <authorList>
            <person name="Mcilroy J.S."/>
            <person name="Karst M S."/>
            <person name="Albertsen M."/>
        </authorList>
    </citation>
    <scope>NUCLEOTIDE SEQUENCE</scope>
    <source>
        <strain evidence="3">Cfx-K</strain>
    </source>
</reference>
<dbReference type="PROSITE" id="PS51464">
    <property type="entry name" value="SIS"/>
    <property type="match status" value="2"/>
</dbReference>
<dbReference type="CDD" id="cd05009">
    <property type="entry name" value="SIS_GlmS_GlmD_2"/>
    <property type="match status" value="1"/>
</dbReference>
<name>A0A160T5T1_9CHLR</name>
<dbReference type="InterPro" id="IPR046348">
    <property type="entry name" value="SIS_dom_sf"/>
</dbReference>
<keyword evidence="1" id="KW-0677">Repeat</keyword>
<evidence type="ECO:0000256" key="1">
    <source>
        <dbReference type="ARBA" id="ARBA00022737"/>
    </source>
</evidence>
<dbReference type="InterPro" id="IPR035466">
    <property type="entry name" value="GlmS/AgaS_SIS"/>
</dbReference>
<keyword evidence="3" id="KW-0808">Transferase</keyword>
<dbReference type="Gene3D" id="3.40.50.10490">
    <property type="entry name" value="Glucose-6-phosphate isomerase like protein, domain 1"/>
    <property type="match status" value="2"/>
</dbReference>
<dbReference type="OrthoDB" id="9782098at2"/>
<protein>
    <submittedName>
        <fullName evidence="3">Glutamine--fructose-6-phosphate transaminase (Isomerizing)</fullName>
        <ecNumber evidence="3">2.6.1.16</ecNumber>
    </submittedName>
</protein>
<dbReference type="InterPro" id="IPR035490">
    <property type="entry name" value="GlmS/FrlB_SIS"/>
</dbReference>
<keyword evidence="4" id="KW-1185">Reference proteome</keyword>
<dbReference type="GO" id="GO:0097367">
    <property type="term" value="F:carbohydrate derivative binding"/>
    <property type="evidence" value="ECO:0007669"/>
    <property type="project" value="InterPro"/>
</dbReference>
<dbReference type="KEGG" id="pbf:CFX0092_A2981"/>
<dbReference type="PANTHER" id="PTHR10937">
    <property type="entry name" value="GLUCOSAMINE--FRUCTOSE-6-PHOSPHATE AMINOTRANSFERASE, ISOMERIZING"/>
    <property type="match status" value="1"/>
</dbReference>
<evidence type="ECO:0000259" key="2">
    <source>
        <dbReference type="PROSITE" id="PS51464"/>
    </source>
</evidence>
<dbReference type="EMBL" id="LN890655">
    <property type="protein sequence ID" value="CUS04859.2"/>
    <property type="molecule type" value="Genomic_DNA"/>
</dbReference>
<dbReference type="PANTHER" id="PTHR10937:SF8">
    <property type="entry name" value="AMINOTRANSFERASE-RELATED"/>
    <property type="match status" value="1"/>
</dbReference>
<organism evidence="3 4">
    <name type="scientific">Candidatus Promineifilum breve</name>
    <dbReference type="NCBI Taxonomy" id="1806508"/>
    <lineage>
        <taxon>Bacteria</taxon>
        <taxon>Bacillati</taxon>
        <taxon>Chloroflexota</taxon>
        <taxon>Ardenticatenia</taxon>
        <taxon>Candidatus Promineifilales</taxon>
        <taxon>Candidatus Promineifilaceae</taxon>
        <taxon>Candidatus Promineifilum</taxon>
    </lineage>
</organism>
<dbReference type="Proteomes" id="UP000215027">
    <property type="component" value="Chromosome I"/>
</dbReference>
<feature type="domain" description="SIS" evidence="2">
    <location>
        <begin position="34"/>
        <end position="176"/>
    </location>
</feature>
<dbReference type="EC" id="2.6.1.16" evidence="3"/>
<sequence>MTQLTDTHLYREIHEQPAVLRRLLDKEEATAAALADLIHGRAIDHVVIAARGTSDNAGRYAQYVLGAMNGLSVGLAAPSLFSIYHRPPRFGNALVLGISQSGQSPDIVGVLAEARRQGALTAVLTNRPASPLADQGDVVIDLQAGEERAVAATKTYTAELAAIALISAALSDSAEQRQALAAMPDAVAATLSMNDAIAAAAPRYRYMSRCVVAGRGYNYATAFETALKLKEMTYTIVEPYSSADFLHGPLAMIETGFPVMIIAPAGVMAAEMAEFAHAVRGRQAEVIAISDAAEVLATARVPLRLPAPVPEWLSPITAIVPGQLLAMHLAHARDYDIDAPRGIHKVTETV</sequence>
<dbReference type="AlphaFoldDB" id="A0A160T5T1"/>
<dbReference type="SUPFAM" id="SSF53697">
    <property type="entry name" value="SIS domain"/>
    <property type="match status" value="1"/>
</dbReference>
<accession>A0A160T5T1</accession>
<keyword evidence="3" id="KW-0032">Aminotransferase</keyword>
<evidence type="ECO:0000313" key="3">
    <source>
        <dbReference type="EMBL" id="CUS04859.2"/>
    </source>
</evidence>
<dbReference type="RefSeq" id="WP_095044140.1">
    <property type="nucleotide sequence ID" value="NZ_LN890655.1"/>
</dbReference>
<gene>
    <name evidence="3" type="ORF">CFX0092_A2981</name>
</gene>
<dbReference type="GO" id="GO:1901135">
    <property type="term" value="P:carbohydrate derivative metabolic process"/>
    <property type="evidence" value="ECO:0007669"/>
    <property type="project" value="InterPro"/>
</dbReference>
<dbReference type="Pfam" id="PF01380">
    <property type="entry name" value="SIS"/>
    <property type="match status" value="2"/>
</dbReference>
<proteinExistence type="predicted"/>
<dbReference type="InterPro" id="IPR001347">
    <property type="entry name" value="SIS_dom"/>
</dbReference>
<feature type="domain" description="SIS" evidence="2">
    <location>
        <begin position="200"/>
        <end position="340"/>
    </location>
</feature>
<dbReference type="GO" id="GO:0004360">
    <property type="term" value="F:glutamine-fructose-6-phosphate transaminase (isomerizing) activity"/>
    <property type="evidence" value="ECO:0007669"/>
    <property type="project" value="UniProtKB-EC"/>
</dbReference>